<dbReference type="Pfam" id="PF14258">
    <property type="entry name" value="DUF4350"/>
    <property type="match status" value="1"/>
</dbReference>
<comment type="caution">
    <text evidence="2">The sequence shown here is derived from an EMBL/GenBank/DDBJ whole genome shotgun (WGS) entry which is preliminary data.</text>
</comment>
<accession>A0A5R9FBQ7</accession>
<keyword evidence="3" id="KW-1185">Reference proteome</keyword>
<dbReference type="Proteomes" id="UP000305906">
    <property type="component" value="Unassembled WGS sequence"/>
</dbReference>
<evidence type="ECO:0000259" key="1">
    <source>
        <dbReference type="Pfam" id="PF14258"/>
    </source>
</evidence>
<dbReference type="RefSeq" id="WP_138051089.1">
    <property type="nucleotide sequence ID" value="NZ_VBZC01000118.1"/>
</dbReference>
<dbReference type="EMBL" id="VBZC01000118">
    <property type="protein sequence ID" value="TLS39640.1"/>
    <property type="molecule type" value="Genomic_DNA"/>
</dbReference>
<reference evidence="2 3" key="1">
    <citation type="submission" date="2019-05" db="EMBL/GenBank/DDBJ databases">
        <title>Streptomyces sp. NEAU-C151, a novel actinomycete isolated from soil.</title>
        <authorList>
            <person name="Han L."/>
            <person name="Jiang H."/>
        </authorList>
    </citation>
    <scope>NUCLEOTIDE SEQUENCE [LARGE SCALE GENOMIC DNA]</scope>
    <source>
        <strain evidence="2 3">NEAU-C151</strain>
    </source>
</reference>
<proteinExistence type="predicted"/>
<dbReference type="AlphaFoldDB" id="A0A5R9FBQ7"/>
<sequence>MTMEATRPSTSVSPTTRQVWTRARGVVLALVVLLAAAVAIATVRSDAQHGRLDPRSADPYGSRAVAELLADSDVSTQVVTSLDDARNAAGPDTTLLVANPDLLTDRQQSRLHSAFTNSGGRTVLVAPGAPSVGTLAPGVTADPAPSYDSTLSPGCVLPVAQRAGTADTGGIRYTTTAPDADSCYSSDGLPTLLRVPAAKGDGDTVVVGAPDILYNDRLDEQGNASLSLQLLGSRPHLVWYLPSLSDDTATDSGDRSFFDLIPSGWLWGTLQLFLAAALAALWRARRLGPLVPERLPVAIRASETVEGRARLYRKSNARDRASAALRSTTRTRLAPLVGVTPAQAHAPEALLPALSAHLRGDGQSLHSLLFGPPPRDDAALIALADQLDALEREVRRS</sequence>
<gene>
    <name evidence="2" type="ORF">FE633_45860</name>
</gene>
<dbReference type="InterPro" id="IPR025646">
    <property type="entry name" value="DUF4350"/>
</dbReference>
<feature type="domain" description="DUF4350" evidence="1">
    <location>
        <begin position="54"/>
        <end position="231"/>
    </location>
</feature>
<evidence type="ECO:0000313" key="2">
    <source>
        <dbReference type="EMBL" id="TLS39640.1"/>
    </source>
</evidence>
<name>A0A5R9FBQ7_9ACTN</name>
<organism evidence="2 3">
    <name type="scientific">Streptomyces montanus</name>
    <dbReference type="NCBI Taxonomy" id="2580423"/>
    <lineage>
        <taxon>Bacteria</taxon>
        <taxon>Bacillati</taxon>
        <taxon>Actinomycetota</taxon>
        <taxon>Actinomycetes</taxon>
        <taxon>Kitasatosporales</taxon>
        <taxon>Streptomycetaceae</taxon>
        <taxon>Streptomyces</taxon>
    </lineage>
</organism>
<evidence type="ECO:0000313" key="3">
    <source>
        <dbReference type="Proteomes" id="UP000305906"/>
    </source>
</evidence>
<protein>
    <submittedName>
        <fullName evidence="2">DUF4350 domain-containing protein</fullName>
    </submittedName>
</protein>